<evidence type="ECO:0000313" key="2">
    <source>
        <dbReference type="Proteomes" id="UP000030745"/>
    </source>
</evidence>
<dbReference type="AlphaFoldDB" id="A0A067CLX3"/>
<dbReference type="VEuPathDB" id="FungiDB:SPRG_03456"/>
<protein>
    <submittedName>
        <fullName evidence="1">Uncharacterized protein</fullName>
    </submittedName>
</protein>
<dbReference type="EMBL" id="KK583197">
    <property type="protein sequence ID" value="KDO31528.1"/>
    <property type="molecule type" value="Genomic_DNA"/>
</dbReference>
<reference evidence="1 2" key="1">
    <citation type="journal article" date="2013" name="PLoS Genet.">
        <title>Distinctive expansion of potential virulence genes in the genome of the oomycete fish pathogen Saprolegnia parasitica.</title>
        <authorList>
            <person name="Jiang R.H."/>
            <person name="de Bruijn I."/>
            <person name="Haas B.J."/>
            <person name="Belmonte R."/>
            <person name="Lobach L."/>
            <person name="Christie J."/>
            <person name="van den Ackerveken G."/>
            <person name="Bottin A."/>
            <person name="Bulone V."/>
            <person name="Diaz-Moreno S.M."/>
            <person name="Dumas B."/>
            <person name="Fan L."/>
            <person name="Gaulin E."/>
            <person name="Govers F."/>
            <person name="Grenville-Briggs L.J."/>
            <person name="Horner N.R."/>
            <person name="Levin J.Z."/>
            <person name="Mammella M."/>
            <person name="Meijer H.J."/>
            <person name="Morris P."/>
            <person name="Nusbaum C."/>
            <person name="Oome S."/>
            <person name="Phillips A.J."/>
            <person name="van Rooyen D."/>
            <person name="Rzeszutek E."/>
            <person name="Saraiva M."/>
            <person name="Secombes C.J."/>
            <person name="Seidl M.F."/>
            <person name="Snel B."/>
            <person name="Stassen J.H."/>
            <person name="Sykes S."/>
            <person name="Tripathy S."/>
            <person name="van den Berg H."/>
            <person name="Vega-Arreguin J.C."/>
            <person name="Wawra S."/>
            <person name="Young S.K."/>
            <person name="Zeng Q."/>
            <person name="Dieguez-Uribeondo J."/>
            <person name="Russ C."/>
            <person name="Tyler B.M."/>
            <person name="van West P."/>
        </authorList>
    </citation>
    <scope>NUCLEOTIDE SEQUENCE [LARGE SCALE GENOMIC DNA]</scope>
    <source>
        <strain evidence="1 2">CBS 223.65</strain>
    </source>
</reference>
<organism evidence="1 2">
    <name type="scientific">Saprolegnia parasitica (strain CBS 223.65)</name>
    <dbReference type="NCBI Taxonomy" id="695850"/>
    <lineage>
        <taxon>Eukaryota</taxon>
        <taxon>Sar</taxon>
        <taxon>Stramenopiles</taxon>
        <taxon>Oomycota</taxon>
        <taxon>Saprolegniomycetes</taxon>
        <taxon>Saprolegniales</taxon>
        <taxon>Saprolegniaceae</taxon>
        <taxon>Saprolegnia</taxon>
    </lineage>
</organism>
<name>A0A067CLX3_SAPPC</name>
<dbReference type="OrthoDB" id="68600at2759"/>
<gene>
    <name evidence="1" type="ORF">SPRG_03456</name>
</gene>
<dbReference type="GeneID" id="24125962"/>
<keyword evidence="2" id="KW-1185">Reference proteome</keyword>
<dbReference type="KEGG" id="spar:SPRG_03456"/>
<dbReference type="RefSeq" id="XP_012197438.1">
    <property type="nucleotide sequence ID" value="XM_012342048.1"/>
</dbReference>
<proteinExistence type="predicted"/>
<dbReference type="Proteomes" id="UP000030745">
    <property type="component" value="Unassembled WGS sequence"/>
</dbReference>
<accession>A0A067CLX3</accession>
<dbReference type="OMA" id="QASFFWV"/>
<evidence type="ECO:0000313" key="1">
    <source>
        <dbReference type="EMBL" id="KDO31528.1"/>
    </source>
</evidence>
<sequence>MFVWIKYGFDDMPLKMFNTNVTCDILLGFVKASFSKDVDDLCRQKSVKIGIDIEGIKKEREARSYGLVDASEKTPAELEELQAKYEAQLEELMAVMKTVKESQSAVLDIADAQGVRVRMNERLRDRGLDVIKPRQVYELVRVGEAEAHTPLKFTLP</sequence>